<organism evidence="13 14">
    <name type="scientific">Myotis brandtii</name>
    <name type="common">Brandt's bat</name>
    <dbReference type="NCBI Taxonomy" id="109478"/>
    <lineage>
        <taxon>Eukaryota</taxon>
        <taxon>Metazoa</taxon>
        <taxon>Chordata</taxon>
        <taxon>Craniata</taxon>
        <taxon>Vertebrata</taxon>
        <taxon>Euteleostomi</taxon>
        <taxon>Mammalia</taxon>
        <taxon>Eutheria</taxon>
        <taxon>Laurasiatheria</taxon>
        <taxon>Chiroptera</taxon>
        <taxon>Yangochiroptera</taxon>
        <taxon>Vespertilionidae</taxon>
        <taxon>Myotis</taxon>
    </lineage>
</organism>
<dbReference type="InterPro" id="IPR036179">
    <property type="entry name" value="Ig-like_dom_sf"/>
</dbReference>
<evidence type="ECO:0000313" key="13">
    <source>
        <dbReference type="EMBL" id="EPQ19391.1"/>
    </source>
</evidence>
<keyword evidence="2" id="KW-1003">Cell membrane</keyword>
<keyword evidence="10" id="KW-0393">Immunoglobulin domain</keyword>
<dbReference type="GO" id="GO:0005886">
    <property type="term" value="C:plasma membrane"/>
    <property type="evidence" value="ECO:0007669"/>
    <property type="project" value="UniProtKB-SubCell"/>
</dbReference>
<keyword evidence="7" id="KW-0472">Membrane</keyword>
<reference evidence="13 14" key="1">
    <citation type="journal article" date="2013" name="Nat. Commun.">
        <title>Genome analysis reveals insights into physiology and longevity of the Brandt's bat Myotis brandtii.</title>
        <authorList>
            <person name="Seim I."/>
            <person name="Fang X."/>
            <person name="Xiong Z."/>
            <person name="Lobanov A.V."/>
            <person name="Huang Z."/>
            <person name="Ma S."/>
            <person name="Feng Y."/>
            <person name="Turanov A.A."/>
            <person name="Zhu Y."/>
            <person name="Lenz T.L."/>
            <person name="Gerashchenko M.V."/>
            <person name="Fan D."/>
            <person name="Hee Yim S."/>
            <person name="Yao X."/>
            <person name="Jordan D."/>
            <person name="Xiong Y."/>
            <person name="Ma Y."/>
            <person name="Lyapunov A.N."/>
            <person name="Chen G."/>
            <person name="Kulakova O.I."/>
            <person name="Sun Y."/>
            <person name="Lee S.G."/>
            <person name="Bronson R.T."/>
            <person name="Moskalev A.A."/>
            <person name="Sunyaev S.R."/>
            <person name="Zhang G."/>
            <person name="Krogh A."/>
            <person name="Wang J."/>
            <person name="Gladyshev V.N."/>
        </authorList>
    </citation>
    <scope>NUCLEOTIDE SEQUENCE [LARGE SCALE GENOMIC DNA]</scope>
</reference>
<dbReference type="InterPro" id="IPR013783">
    <property type="entry name" value="Ig-like_fold"/>
</dbReference>
<dbReference type="AlphaFoldDB" id="S7NQA6"/>
<keyword evidence="9" id="KW-0675">Receptor</keyword>
<feature type="domain" description="Immunoglobulin V-set" evidence="12">
    <location>
        <begin position="2"/>
        <end position="46"/>
    </location>
</feature>
<keyword evidence="5" id="KW-0391">Immunity</keyword>
<dbReference type="EMBL" id="KE164667">
    <property type="protein sequence ID" value="EPQ19391.1"/>
    <property type="molecule type" value="Genomic_DNA"/>
</dbReference>
<dbReference type="GO" id="GO:0002376">
    <property type="term" value="P:immune system process"/>
    <property type="evidence" value="ECO:0007669"/>
    <property type="project" value="UniProtKB-KW"/>
</dbReference>
<name>S7NQA6_MYOBR</name>
<evidence type="ECO:0000256" key="3">
    <source>
        <dbReference type="ARBA" id="ARBA00022692"/>
    </source>
</evidence>
<dbReference type="PANTHER" id="PTHR11860">
    <property type="entry name" value="POLYMERIC-IMMUNOGLOBULIN RECEPTOR"/>
    <property type="match status" value="1"/>
</dbReference>
<dbReference type="Pfam" id="PF07686">
    <property type="entry name" value="V-set"/>
    <property type="match status" value="1"/>
</dbReference>
<comment type="similarity">
    <text evidence="11">Belongs to the CD300 family.</text>
</comment>
<evidence type="ECO:0000256" key="9">
    <source>
        <dbReference type="ARBA" id="ARBA00023170"/>
    </source>
</evidence>
<evidence type="ECO:0000256" key="2">
    <source>
        <dbReference type="ARBA" id="ARBA00022475"/>
    </source>
</evidence>
<keyword evidence="14" id="KW-1185">Reference proteome</keyword>
<evidence type="ECO:0000259" key="12">
    <source>
        <dbReference type="Pfam" id="PF07686"/>
    </source>
</evidence>
<protein>
    <submittedName>
        <fullName evidence="13">CMRF35-like molecule 4</fullName>
    </submittedName>
</protein>
<evidence type="ECO:0000256" key="6">
    <source>
        <dbReference type="ARBA" id="ARBA00022989"/>
    </source>
</evidence>
<dbReference type="InterPro" id="IPR013106">
    <property type="entry name" value="Ig_V-set"/>
</dbReference>
<accession>S7NQA6</accession>
<evidence type="ECO:0000256" key="1">
    <source>
        <dbReference type="ARBA" id="ARBA00004251"/>
    </source>
</evidence>
<evidence type="ECO:0000256" key="8">
    <source>
        <dbReference type="ARBA" id="ARBA00023157"/>
    </source>
</evidence>
<dbReference type="PANTHER" id="PTHR11860:SF101">
    <property type="entry name" value="CMRF35-LIKE MOLECULE 1"/>
    <property type="match status" value="1"/>
</dbReference>
<dbReference type="GO" id="GO:0004888">
    <property type="term" value="F:transmembrane signaling receptor activity"/>
    <property type="evidence" value="ECO:0007669"/>
    <property type="project" value="TreeGrafter"/>
</dbReference>
<comment type="subcellular location">
    <subcellularLocation>
        <location evidence="1">Cell membrane</location>
        <topology evidence="1">Single-pass type I membrane protein</topology>
    </subcellularLocation>
</comment>
<dbReference type="Proteomes" id="UP000052978">
    <property type="component" value="Unassembled WGS sequence"/>
</dbReference>
<keyword evidence="8" id="KW-1015">Disulfide bond</keyword>
<evidence type="ECO:0000313" key="14">
    <source>
        <dbReference type="Proteomes" id="UP000052978"/>
    </source>
</evidence>
<keyword evidence="3" id="KW-0812">Transmembrane</keyword>
<evidence type="ECO:0000256" key="5">
    <source>
        <dbReference type="ARBA" id="ARBA00022859"/>
    </source>
</evidence>
<keyword evidence="4" id="KW-0732">Signal</keyword>
<evidence type="ECO:0000256" key="10">
    <source>
        <dbReference type="ARBA" id="ARBA00023319"/>
    </source>
</evidence>
<proteinExistence type="inferred from homology"/>
<evidence type="ECO:0000256" key="7">
    <source>
        <dbReference type="ARBA" id="ARBA00023136"/>
    </source>
</evidence>
<dbReference type="Gene3D" id="2.60.40.10">
    <property type="entry name" value="Immunoglobulins"/>
    <property type="match status" value="1"/>
</dbReference>
<sequence length="73" mass="8292">MSIRDDHWRHRFTVTIEELRASDEDVYWCGIEKSGTDLGHQVRVYVGPGRTCPSCPQSLGPTMEQAECSLCLH</sequence>
<dbReference type="SUPFAM" id="SSF48726">
    <property type="entry name" value="Immunoglobulin"/>
    <property type="match status" value="1"/>
</dbReference>
<gene>
    <name evidence="13" type="ORF">D623_10001104</name>
</gene>
<keyword evidence="6" id="KW-1133">Transmembrane helix</keyword>
<evidence type="ECO:0000256" key="11">
    <source>
        <dbReference type="ARBA" id="ARBA00043958"/>
    </source>
</evidence>
<evidence type="ECO:0000256" key="4">
    <source>
        <dbReference type="ARBA" id="ARBA00022729"/>
    </source>
</evidence>
<dbReference type="InterPro" id="IPR050671">
    <property type="entry name" value="CD300_family_receptors"/>
</dbReference>